<dbReference type="GO" id="GO:0008477">
    <property type="term" value="F:purine nucleosidase activity"/>
    <property type="evidence" value="ECO:0007669"/>
    <property type="project" value="TreeGrafter"/>
</dbReference>
<name>A0A8J3QG48_9ACTN</name>
<keyword evidence="1" id="KW-0378">Hydrolase</keyword>
<evidence type="ECO:0000256" key="2">
    <source>
        <dbReference type="ARBA" id="ARBA00023295"/>
    </source>
</evidence>
<keyword evidence="2" id="KW-0326">Glycosidase</keyword>
<feature type="domain" description="Inosine/uridine-preferring nucleoside hydrolase" evidence="3">
    <location>
        <begin position="6"/>
        <end position="272"/>
    </location>
</feature>
<evidence type="ECO:0000313" key="5">
    <source>
        <dbReference type="Proteomes" id="UP000612899"/>
    </source>
</evidence>
<dbReference type="InterPro" id="IPR036452">
    <property type="entry name" value="Ribo_hydro-like"/>
</dbReference>
<dbReference type="EMBL" id="BONY01000079">
    <property type="protein sequence ID" value="GIH09916.1"/>
    <property type="molecule type" value="Genomic_DNA"/>
</dbReference>
<reference evidence="4" key="1">
    <citation type="submission" date="2021-01" db="EMBL/GenBank/DDBJ databases">
        <title>Whole genome shotgun sequence of Rhizocola hellebori NBRC 109834.</title>
        <authorList>
            <person name="Komaki H."/>
            <person name="Tamura T."/>
        </authorList>
    </citation>
    <scope>NUCLEOTIDE SEQUENCE</scope>
    <source>
        <strain evidence="4">NBRC 109834</strain>
    </source>
</reference>
<dbReference type="InterPro" id="IPR023186">
    <property type="entry name" value="IUNH"/>
</dbReference>
<proteinExistence type="predicted"/>
<dbReference type="Proteomes" id="UP000612899">
    <property type="component" value="Unassembled WGS sequence"/>
</dbReference>
<dbReference type="AlphaFoldDB" id="A0A8J3QG48"/>
<dbReference type="GO" id="GO:0005829">
    <property type="term" value="C:cytosol"/>
    <property type="evidence" value="ECO:0007669"/>
    <property type="project" value="TreeGrafter"/>
</dbReference>
<sequence>MAGVKILLDTDLGNDIDDAITLSYLLKQPDCELLGITTVTPGAVDRAKLASAVCADLGRTVPIRPGAELPLAGEPLQEPPFSAAELLSRWPHETAFPSGAVPFLAEAILAHPGEVTLIAIGPLTNVGRLLRDHPETASQLKSLVLMGGRFFTGGETAEWNIRNDPAAAAIVFAAPIPHLRAVGLDVTRSVFLTEQDFRHRFGGLLLDFSGPWFARRDRVTFHDPLAAATLFEPLCGYQKGSITVEEDGTTKFTADPAGTHEVAQSVAVQAFFDHYFEIA</sequence>
<evidence type="ECO:0000259" key="3">
    <source>
        <dbReference type="Pfam" id="PF01156"/>
    </source>
</evidence>
<comment type="caution">
    <text evidence="4">The sequence shown here is derived from an EMBL/GenBank/DDBJ whole genome shotgun (WGS) entry which is preliminary data.</text>
</comment>
<dbReference type="GO" id="GO:0006152">
    <property type="term" value="P:purine nucleoside catabolic process"/>
    <property type="evidence" value="ECO:0007669"/>
    <property type="project" value="TreeGrafter"/>
</dbReference>
<keyword evidence="5" id="KW-1185">Reference proteome</keyword>
<accession>A0A8J3QG48</accession>
<dbReference type="PANTHER" id="PTHR12304:SF4">
    <property type="entry name" value="URIDINE NUCLEOSIDASE"/>
    <property type="match status" value="1"/>
</dbReference>
<organism evidence="4 5">
    <name type="scientific">Rhizocola hellebori</name>
    <dbReference type="NCBI Taxonomy" id="1392758"/>
    <lineage>
        <taxon>Bacteria</taxon>
        <taxon>Bacillati</taxon>
        <taxon>Actinomycetota</taxon>
        <taxon>Actinomycetes</taxon>
        <taxon>Micromonosporales</taxon>
        <taxon>Micromonosporaceae</taxon>
        <taxon>Rhizocola</taxon>
    </lineage>
</organism>
<evidence type="ECO:0000256" key="1">
    <source>
        <dbReference type="ARBA" id="ARBA00022801"/>
    </source>
</evidence>
<gene>
    <name evidence="4" type="ORF">Rhe02_79830</name>
</gene>
<dbReference type="Gene3D" id="3.90.245.10">
    <property type="entry name" value="Ribonucleoside hydrolase-like"/>
    <property type="match status" value="1"/>
</dbReference>
<evidence type="ECO:0000313" key="4">
    <source>
        <dbReference type="EMBL" id="GIH09916.1"/>
    </source>
</evidence>
<protein>
    <recommendedName>
        <fullName evidence="3">Inosine/uridine-preferring nucleoside hydrolase domain-containing protein</fullName>
    </recommendedName>
</protein>
<dbReference type="SUPFAM" id="SSF53590">
    <property type="entry name" value="Nucleoside hydrolase"/>
    <property type="match status" value="1"/>
</dbReference>
<dbReference type="InterPro" id="IPR001910">
    <property type="entry name" value="Inosine/uridine_hydrolase_dom"/>
</dbReference>
<dbReference type="PANTHER" id="PTHR12304">
    <property type="entry name" value="INOSINE-URIDINE PREFERRING NUCLEOSIDE HYDROLASE"/>
    <property type="match status" value="1"/>
</dbReference>
<dbReference type="Pfam" id="PF01156">
    <property type="entry name" value="IU_nuc_hydro"/>
    <property type="match status" value="1"/>
</dbReference>